<keyword evidence="3 7" id="KW-0479">Metal-binding</keyword>
<dbReference type="GO" id="GO:0008311">
    <property type="term" value="F:double-stranded DNA 3'-5' DNA exonuclease activity"/>
    <property type="evidence" value="ECO:0007669"/>
    <property type="project" value="UniProtKB-EC"/>
</dbReference>
<feature type="active site" evidence="6">
    <location>
        <position position="104"/>
    </location>
</feature>
<dbReference type="PANTHER" id="PTHR43250:SF2">
    <property type="entry name" value="EXODEOXYRIBONUCLEASE III"/>
    <property type="match status" value="1"/>
</dbReference>
<evidence type="ECO:0000313" key="11">
    <source>
        <dbReference type="EMBL" id="SBT03422.1"/>
    </source>
</evidence>
<feature type="site" description="Interaction with DNA substrate" evidence="8">
    <location>
        <position position="246"/>
    </location>
</feature>
<dbReference type="PROSITE" id="PS51435">
    <property type="entry name" value="AP_NUCLEASE_F1_4"/>
    <property type="match status" value="1"/>
</dbReference>
<evidence type="ECO:0000256" key="3">
    <source>
        <dbReference type="ARBA" id="ARBA00022723"/>
    </source>
</evidence>
<dbReference type="Pfam" id="PF03372">
    <property type="entry name" value="Exo_endo_phos"/>
    <property type="match status" value="1"/>
</dbReference>
<dbReference type="EC" id="3.1.11.2" evidence="11"/>
<dbReference type="InterPro" id="IPR037493">
    <property type="entry name" value="ExoIII-like"/>
</dbReference>
<evidence type="ECO:0000256" key="1">
    <source>
        <dbReference type="ARBA" id="ARBA00001936"/>
    </source>
</evidence>
<dbReference type="AlphaFoldDB" id="A0A1A8XGE4"/>
<feature type="active site" description="Proton donor/acceptor" evidence="6">
    <location>
        <position position="145"/>
    </location>
</feature>
<dbReference type="InterPro" id="IPR005135">
    <property type="entry name" value="Endo/exonuclease/phosphatase"/>
</dbReference>
<keyword evidence="4 11" id="KW-0378">Hydrolase</keyword>
<dbReference type="SUPFAM" id="SSF56219">
    <property type="entry name" value="DNase I-like"/>
    <property type="match status" value="1"/>
</dbReference>
<feature type="region of interest" description="Disordered" evidence="9">
    <location>
        <begin position="235"/>
        <end position="259"/>
    </location>
</feature>
<reference evidence="11 12" key="1">
    <citation type="submission" date="2016-06" db="EMBL/GenBank/DDBJ databases">
        <authorList>
            <person name="Kjaerup R.B."/>
            <person name="Dalgaard T.S."/>
            <person name="Juul-Madsen H.R."/>
        </authorList>
    </citation>
    <scope>NUCLEOTIDE SEQUENCE [LARGE SCALE GENOMIC DNA]</scope>
    <source>
        <strain evidence="11">2</strain>
    </source>
</reference>
<feature type="compositionally biased region" description="Basic and acidic residues" evidence="9">
    <location>
        <begin position="235"/>
        <end position="245"/>
    </location>
</feature>
<dbReference type="EMBL" id="FLQY01000009">
    <property type="protein sequence ID" value="SBT03422.1"/>
    <property type="molecule type" value="Genomic_DNA"/>
</dbReference>
<comment type="cofactor">
    <cofactor evidence="1">
        <name>Mn(2+)</name>
        <dbReference type="ChEBI" id="CHEBI:29035"/>
    </cofactor>
</comment>
<keyword evidence="5 7" id="KW-0460">Magnesium</keyword>
<dbReference type="GO" id="GO:0003677">
    <property type="term" value="F:DNA binding"/>
    <property type="evidence" value="ECO:0007669"/>
    <property type="project" value="InterPro"/>
</dbReference>
<evidence type="ECO:0000256" key="2">
    <source>
        <dbReference type="ARBA" id="ARBA00007092"/>
    </source>
</evidence>
<protein>
    <submittedName>
        <fullName evidence="11">Exodeoxyribonuclease III</fullName>
        <ecNumber evidence="11">3.1.11.2</ecNumber>
    </submittedName>
</protein>
<evidence type="ECO:0000256" key="4">
    <source>
        <dbReference type="ARBA" id="ARBA00022801"/>
    </source>
</evidence>
<evidence type="ECO:0000256" key="6">
    <source>
        <dbReference type="PIRSR" id="PIRSR604808-1"/>
    </source>
</evidence>
<organism evidence="11 12">
    <name type="scientific">Candidatus Propionivibrio aalborgensis</name>
    <dbReference type="NCBI Taxonomy" id="1860101"/>
    <lineage>
        <taxon>Bacteria</taxon>
        <taxon>Pseudomonadati</taxon>
        <taxon>Pseudomonadota</taxon>
        <taxon>Betaproteobacteria</taxon>
        <taxon>Rhodocyclales</taxon>
        <taxon>Rhodocyclaceae</taxon>
        <taxon>Propionivibrio</taxon>
    </lineage>
</organism>
<dbReference type="CDD" id="cd09086">
    <property type="entry name" value="ExoIII-like_AP-endo"/>
    <property type="match status" value="1"/>
</dbReference>
<dbReference type="PANTHER" id="PTHR43250">
    <property type="entry name" value="EXODEOXYRIBONUCLEASE III"/>
    <property type="match status" value="1"/>
</dbReference>
<dbReference type="InterPro" id="IPR020847">
    <property type="entry name" value="AP_endonuclease_F1_BS"/>
</dbReference>
<feature type="domain" description="Endonuclease/exonuclease/phosphatase" evidence="10">
    <location>
        <begin position="4"/>
        <end position="246"/>
    </location>
</feature>
<feature type="site" description="Important for catalytic activity" evidence="8">
    <location>
        <position position="216"/>
    </location>
</feature>
<feature type="binding site" evidence="7">
    <location>
        <position position="34"/>
    </location>
    <ligand>
        <name>Mg(2+)</name>
        <dbReference type="ChEBI" id="CHEBI:18420"/>
        <label>1</label>
    </ligand>
</feature>
<dbReference type="InterPro" id="IPR004808">
    <property type="entry name" value="AP_endonuc_1"/>
</dbReference>
<evidence type="ECO:0000259" key="10">
    <source>
        <dbReference type="Pfam" id="PF03372"/>
    </source>
</evidence>
<feature type="binding site" evidence="7">
    <location>
        <position position="246"/>
    </location>
    <ligand>
        <name>Mg(2+)</name>
        <dbReference type="ChEBI" id="CHEBI:18420"/>
        <label>1</label>
    </ligand>
</feature>
<dbReference type="GO" id="GO:0004519">
    <property type="term" value="F:endonuclease activity"/>
    <property type="evidence" value="ECO:0007669"/>
    <property type="project" value="InterPro"/>
</dbReference>
<name>A0A1A8XGE4_9RHOO</name>
<evidence type="ECO:0000256" key="9">
    <source>
        <dbReference type="SAM" id="MobiDB-lite"/>
    </source>
</evidence>
<sequence>MKLATWNVNSLKVRLPQLLEWLAAQQPDVLCLQETKLEDHNFPQKEIESAGYQVEFSGQKTYNGVALLTREIPSDVIRGNPHFPDPQKRLIAATVNGIRIVCAYIPNGQAVGSEKYDYKLAWLDELEAWLGELLQENPLLALAGDFNIAPDDRDVHNPEAWAGQILCSEPERTAFRRLLALGLKDSFRLFEQPEKAFSWWDYRMLGFQKNHGLRIDHILLSDPLASRCAAAGIDREMRKRERPSDHAPVTADISDISHG</sequence>
<evidence type="ECO:0000256" key="7">
    <source>
        <dbReference type="PIRSR" id="PIRSR604808-2"/>
    </source>
</evidence>
<accession>A0A1A8XGE4</accession>
<dbReference type="NCBIfam" id="TIGR00195">
    <property type="entry name" value="exoDNase_III"/>
    <property type="match status" value="1"/>
</dbReference>
<dbReference type="GO" id="GO:0046872">
    <property type="term" value="F:metal ion binding"/>
    <property type="evidence" value="ECO:0007669"/>
    <property type="project" value="UniProtKB-KW"/>
</dbReference>
<feature type="binding site" evidence="7">
    <location>
        <position position="147"/>
    </location>
    <ligand>
        <name>Mg(2+)</name>
        <dbReference type="ChEBI" id="CHEBI:18420"/>
        <label>1</label>
    </ligand>
</feature>
<dbReference type="PROSITE" id="PS00728">
    <property type="entry name" value="AP_NUCLEASE_F1_3"/>
    <property type="match status" value="1"/>
</dbReference>
<dbReference type="Proteomes" id="UP000199600">
    <property type="component" value="Unassembled WGS sequence"/>
</dbReference>
<evidence type="ECO:0000313" key="12">
    <source>
        <dbReference type="Proteomes" id="UP000199600"/>
    </source>
</evidence>
<dbReference type="PROSITE" id="PS00726">
    <property type="entry name" value="AP_NUCLEASE_F1_1"/>
    <property type="match status" value="1"/>
</dbReference>
<dbReference type="RefSeq" id="WP_186409427.1">
    <property type="nucleotide sequence ID" value="NZ_FLQY01000009.1"/>
</dbReference>
<dbReference type="InterPro" id="IPR036691">
    <property type="entry name" value="Endo/exonu/phosph_ase_sf"/>
</dbReference>
<evidence type="ECO:0000256" key="8">
    <source>
        <dbReference type="PIRSR" id="PIRSR604808-3"/>
    </source>
</evidence>
<dbReference type="InterPro" id="IPR020848">
    <property type="entry name" value="AP_endonuclease_F1_CS"/>
</dbReference>
<dbReference type="NCBIfam" id="TIGR00633">
    <property type="entry name" value="xth"/>
    <property type="match status" value="1"/>
</dbReference>
<proteinExistence type="inferred from homology"/>
<comment type="similarity">
    <text evidence="2">Belongs to the DNA repair enzymes AP/ExoA family.</text>
</comment>
<feature type="site" description="Transition state stabilizer" evidence="8">
    <location>
        <position position="147"/>
    </location>
</feature>
<dbReference type="GO" id="GO:0006281">
    <property type="term" value="P:DNA repair"/>
    <property type="evidence" value="ECO:0007669"/>
    <property type="project" value="InterPro"/>
</dbReference>
<gene>
    <name evidence="11" type="primary">xthA</name>
    <name evidence="11" type="ORF">PROAA_1060008</name>
</gene>
<comment type="cofactor">
    <cofactor evidence="7">
        <name>Mg(2+)</name>
        <dbReference type="ChEBI" id="CHEBI:18420"/>
    </cofactor>
    <cofactor evidence="7">
        <name>Mn(2+)</name>
        <dbReference type="ChEBI" id="CHEBI:29035"/>
    </cofactor>
    <text evidence="7">Probably binds two magnesium or manganese ions per subunit.</text>
</comment>
<evidence type="ECO:0000256" key="5">
    <source>
        <dbReference type="ARBA" id="ARBA00022842"/>
    </source>
</evidence>
<feature type="binding site" evidence="7">
    <location>
        <position position="245"/>
    </location>
    <ligand>
        <name>Mg(2+)</name>
        <dbReference type="ChEBI" id="CHEBI:18420"/>
        <label>1</label>
    </ligand>
</feature>
<feature type="binding site" evidence="7">
    <location>
        <position position="145"/>
    </location>
    <ligand>
        <name>Mg(2+)</name>
        <dbReference type="ChEBI" id="CHEBI:18420"/>
        <label>1</label>
    </ligand>
</feature>
<feature type="binding site" evidence="7">
    <location>
        <position position="7"/>
    </location>
    <ligand>
        <name>Mg(2+)</name>
        <dbReference type="ChEBI" id="CHEBI:18420"/>
        <label>1</label>
    </ligand>
</feature>
<feature type="active site" description="Proton acceptor" evidence="6">
    <location>
        <position position="246"/>
    </location>
</feature>
<keyword evidence="12" id="KW-1185">Reference proteome</keyword>
<keyword evidence="7" id="KW-0464">Manganese</keyword>
<dbReference type="Gene3D" id="3.60.10.10">
    <property type="entry name" value="Endonuclease/exonuclease/phosphatase"/>
    <property type="match status" value="1"/>
</dbReference>